<dbReference type="GO" id="GO:0003824">
    <property type="term" value="F:catalytic activity"/>
    <property type="evidence" value="ECO:0007669"/>
    <property type="project" value="InterPro"/>
</dbReference>
<dbReference type="PRINTS" id="PR00412">
    <property type="entry name" value="EPOXHYDRLASE"/>
</dbReference>
<proteinExistence type="predicted"/>
<dbReference type="AlphaFoldDB" id="A0A0D3JAG4"/>
<keyword evidence="3" id="KW-1185">Reference proteome</keyword>
<evidence type="ECO:0000259" key="1">
    <source>
        <dbReference type="Pfam" id="PF12697"/>
    </source>
</evidence>
<dbReference type="HOGENOM" id="CLU_020336_13_4_1"/>
<dbReference type="InterPro" id="IPR000073">
    <property type="entry name" value="AB_hydrolase_1"/>
</dbReference>
<dbReference type="KEGG" id="ehx:EMIHUDRAFT_450954"/>
<protein>
    <recommendedName>
        <fullName evidence="1">AB hydrolase-1 domain-containing protein</fullName>
    </recommendedName>
</protein>
<evidence type="ECO:0000313" key="3">
    <source>
        <dbReference type="Proteomes" id="UP000013827"/>
    </source>
</evidence>
<accession>A0A0D3JAG4</accession>
<feature type="domain" description="AB hydrolase-1" evidence="1">
    <location>
        <begin position="48"/>
        <end position="359"/>
    </location>
</feature>
<dbReference type="Pfam" id="PF12697">
    <property type="entry name" value="Abhydrolase_6"/>
    <property type="match status" value="1"/>
</dbReference>
<reference evidence="2" key="2">
    <citation type="submission" date="2024-10" db="UniProtKB">
        <authorList>
            <consortium name="EnsemblProtists"/>
        </authorList>
    </citation>
    <scope>IDENTIFICATION</scope>
</reference>
<name>A0A0D3JAG4_EMIH1</name>
<dbReference type="RefSeq" id="XP_005772928.1">
    <property type="nucleotide sequence ID" value="XM_005772871.1"/>
</dbReference>
<dbReference type="InterPro" id="IPR000639">
    <property type="entry name" value="Epox_hydrolase-like"/>
</dbReference>
<dbReference type="Proteomes" id="UP000013827">
    <property type="component" value="Unassembled WGS sequence"/>
</dbReference>
<dbReference type="InterPro" id="IPR029058">
    <property type="entry name" value="AB_hydrolase_fold"/>
</dbReference>
<evidence type="ECO:0000313" key="2">
    <source>
        <dbReference type="EnsemblProtists" id="EOD20499"/>
    </source>
</evidence>
<organism evidence="2 3">
    <name type="scientific">Emiliania huxleyi (strain CCMP1516)</name>
    <dbReference type="NCBI Taxonomy" id="280463"/>
    <lineage>
        <taxon>Eukaryota</taxon>
        <taxon>Haptista</taxon>
        <taxon>Haptophyta</taxon>
        <taxon>Prymnesiophyceae</taxon>
        <taxon>Isochrysidales</taxon>
        <taxon>Noelaerhabdaceae</taxon>
        <taxon>Emiliania</taxon>
    </lineage>
</organism>
<dbReference type="PANTHER" id="PTHR46438:SF12">
    <property type="entry name" value="ALPHA_BETA-HYDROLASES SUPERFAMILY PROTEIN"/>
    <property type="match status" value="1"/>
</dbReference>
<dbReference type="Gene3D" id="3.40.50.1820">
    <property type="entry name" value="alpha/beta hydrolase"/>
    <property type="match status" value="1"/>
</dbReference>
<dbReference type="SUPFAM" id="SSF53474">
    <property type="entry name" value="alpha/beta-Hydrolases"/>
    <property type="match status" value="1"/>
</dbReference>
<dbReference type="eggNOG" id="KOG1454">
    <property type="taxonomic scope" value="Eukaryota"/>
</dbReference>
<dbReference type="PaxDb" id="2903-EOD20499"/>
<dbReference type="EnsemblProtists" id="EOD20499">
    <property type="protein sequence ID" value="EOD20499"/>
    <property type="gene ID" value="EMIHUDRAFT_450954"/>
</dbReference>
<dbReference type="OMA" id="HCIHHDA"/>
<sequence>MLAATVASLGVTMPPVSPTGLQNRIWRWRGFDVRYQCLGDERADGPAVLFVHGLFVNADHWRRNLPALADAGCRCYAIDLLGYGYSSKPNPLSEAAKAVSGENGRSLSAPVADLGTAGGGTREGVEVELAHPVAGSPYNFYTWSDLSEQLLDFEAEERSEQLLDFEAEVIGGDEPVTLVANSIGSISALQAAIDAPARINGVAIVNPNFRELHVSEQPALLRPLLVPIIEAVQRTLRERGQPLFDALAKPATVQQILKEPYFDADMVADELVDVLLTPLLQPGSADVVFDTLSYSAGPLPEQQLADTRLEAPVLVLYGEQDPWTPPARVRALERFAAVQRVVPLPGVGHCPHDEAPGTVNPLVLDFVRACAAR</sequence>
<dbReference type="STRING" id="2903.R1EI40"/>
<dbReference type="GeneID" id="17266046"/>
<reference evidence="3" key="1">
    <citation type="journal article" date="2013" name="Nature">
        <title>Pan genome of the phytoplankton Emiliania underpins its global distribution.</title>
        <authorList>
            <person name="Read B.A."/>
            <person name="Kegel J."/>
            <person name="Klute M.J."/>
            <person name="Kuo A."/>
            <person name="Lefebvre S.C."/>
            <person name="Maumus F."/>
            <person name="Mayer C."/>
            <person name="Miller J."/>
            <person name="Monier A."/>
            <person name="Salamov A."/>
            <person name="Young J."/>
            <person name="Aguilar M."/>
            <person name="Claverie J.M."/>
            <person name="Frickenhaus S."/>
            <person name="Gonzalez K."/>
            <person name="Herman E.K."/>
            <person name="Lin Y.C."/>
            <person name="Napier J."/>
            <person name="Ogata H."/>
            <person name="Sarno A.F."/>
            <person name="Shmutz J."/>
            <person name="Schroeder D."/>
            <person name="de Vargas C."/>
            <person name="Verret F."/>
            <person name="von Dassow P."/>
            <person name="Valentin K."/>
            <person name="Van de Peer Y."/>
            <person name="Wheeler G."/>
            <person name="Dacks J.B."/>
            <person name="Delwiche C.F."/>
            <person name="Dyhrman S.T."/>
            <person name="Glockner G."/>
            <person name="John U."/>
            <person name="Richards T."/>
            <person name="Worden A.Z."/>
            <person name="Zhang X."/>
            <person name="Grigoriev I.V."/>
            <person name="Allen A.E."/>
            <person name="Bidle K."/>
            <person name="Borodovsky M."/>
            <person name="Bowler C."/>
            <person name="Brownlee C."/>
            <person name="Cock J.M."/>
            <person name="Elias M."/>
            <person name="Gladyshev V.N."/>
            <person name="Groth M."/>
            <person name="Guda C."/>
            <person name="Hadaegh A."/>
            <person name="Iglesias-Rodriguez M.D."/>
            <person name="Jenkins J."/>
            <person name="Jones B.M."/>
            <person name="Lawson T."/>
            <person name="Leese F."/>
            <person name="Lindquist E."/>
            <person name="Lobanov A."/>
            <person name="Lomsadze A."/>
            <person name="Malik S.B."/>
            <person name="Marsh M.E."/>
            <person name="Mackinder L."/>
            <person name="Mock T."/>
            <person name="Mueller-Roeber B."/>
            <person name="Pagarete A."/>
            <person name="Parker M."/>
            <person name="Probert I."/>
            <person name="Quesneville H."/>
            <person name="Raines C."/>
            <person name="Rensing S.A."/>
            <person name="Riano-Pachon D.M."/>
            <person name="Richier S."/>
            <person name="Rokitta S."/>
            <person name="Shiraiwa Y."/>
            <person name="Soanes D.M."/>
            <person name="van der Giezen M."/>
            <person name="Wahlund T.M."/>
            <person name="Williams B."/>
            <person name="Wilson W."/>
            <person name="Wolfe G."/>
            <person name="Wurch L.L."/>
        </authorList>
    </citation>
    <scope>NUCLEOTIDE SEQUENCE</scope>
</reference>
<dbReference type="PANTHER" id="PTHR46438">
    <property type="entry name" value="ALPHA/BETA-HYDROLASES SUPERFAMILY PROTEIN"/>
    <property type="match status" value="1"/>
</dbReference>